<dbReference type="GO" id="GO:0016788">
    <property type="term" value="F:hydrolase activity, acting on ester bonds"/>
    <property type="evidence" value="ECO:0007669"/>
    <property type="project" value="UniProtKB-ARBA"/>
</dbReference>
<dbReference type="GO" id="GO:0042121">
    <property type="term" value="P:alginic acid biosynthetic process"/>
    <property type="evidence" value="ECO:0007669"/>
    <property type="project" value="UniProtKB-UniPathway"/>
</dbReference>
<evidence type="ECO:0000313" key="8">
    <source>
        <dbReference type="EMBL" id="MYM97852.1"/>
    </source>
</evidence>
<evidence type="ECO:0000256" key="1">
    <source>
        <dbReference type="ARBA" id="ARBA00004418"/>
    </source>
</evidence>
<dbReference type="InterPro" id="IPR031811">
    <property type="entry name" value="ALGX/ALGJ_SGNH-like"/>
</dbReference>
<dbReference type="GO" id="GO:0016740">
    <property type="term" value="F:transferase activity"/>
    <property type="evidence" value="ECO:0007669"/>
    <property type="project" value="UniProtKB-KW"/>
</dbReference>
<comment type="subcellular location">
    <subcellularLocation>
        <location evidence="1">Periplasm</location>
    </subcellularLocation>
</comment>
<keyword evidence="5" id="KW-0574">Periplasm</keyword>
<dbReference type="SUPFAM" id="SSF52266">
    <property type="entry name" value="SGNH hydrolase"/>
    <property type="match status" value="1"/>
</dbReference>
<evidence type="ECO:0000256" key="6">
    <source>
        <dbReference type="ARBA" id="ARBA00022841"/>
    </source>
</evidence>
<dbReference type="Gene3D" id="3.40.50.1110">
    <property type="entry name" value="SGNH hydrolase"/>
    <property type="match status" value="1"/>
</dbReference>
<evidence type="ECO:0000256" key="5">
    <source>
        <dbReference type="ARBA" id="ARBA00022764"/>
    </source>
</evidence>
<dbReference type="InterPro" id="IPR036514">
    <property type="entry name" value="SGNH_hydro_sf"/>
</dbReference>
<dbReference type="EMBL" id="WWCX01000090">
    <property type="protein sequence ID" value="MYM97852.1"/>
    <property type="molecule type" value="Genomic_DNA"/>
</dbReference>
<keyword evidence="3" id="KW-0808">Transferase</keyword>
<evidence type="ECO:0000256" key="2">
    <source>
        <dbReference type="ARBA" id="ARBA00005182"/>
    </source>
</evidence>
<dbReference type="GO" id="GO:0042597">
    <property type="term" value="C:periplasmic space"/>
    <property type="evidence" value="ECO:0007669"/>
    <property type="project" value="UniProtKB-SubCell"/>
</dbReference>
<dbReference type="UniPathway" id="UPA00286"/>
<evidence type="ECO:0000259" key="7">
    <source>
        <dbReference type="Pfam" id="PF16822"/>
    </source>
</evidence>
<proteinExistence type="predicted"/>
<feature type="domain" description="AlgX/AlgJ SGNH hydrolase-like" evidence="7">
    <location>
        <begin position="113"/>
        <end position="325"/>
    </location>
</feature>
<reference evidence="8" key="1">
    <citation type="submission" date="2019-12" db="EMBL/GenBank/DDBJ databases">
        <title>Novel species isolated from a subtropical stream in China.</title>
        <authorList>
            <person name="Lu H."/>
        </authorList>
    </citation>
    <scope>NUCLEOTIDE SEQUENCE [LARGE SCALE GENOMIC DNA]</scope>
    <source>
        <strain evidence="8">FT81W</strain>
    </source>
</reference>
<dbReference type="AlphaFoldDB" id="A0A845GWZ8"/>
<dbReference type="Pfam" id="PF16822">
    <property type="entry name" value="ALGX"/>
    <property type="match status" value="1"/>
</dbReference>
<sequence>MLLIFAISLVPAIATIWTGASSASDLLEMRPLAPLPTHWEGRWFDFDKNYRNFEKGYSDHLGLRSLMVRTKNELDFRLFNSSRRVYFGKQDEIYGHKISDIELPATEHALDTPAKAEAVYRAMRQLAARLEAQGTTLVLLTPISKQYFTQDRIPRFMPRLPQESHFMQLYRRFQQTPEFHFVDVQGIMAASRGKFPLFFRQDFHWTDLSALKVSEAATNTIASLEGLPPAWRHELAYHDEAFEGSESRFAGLLSSKPLMEPMLTKTWQDVHQTTPMDARQTGFEFITDKVKGRGLLPPTCLYGNSFGDGMTRAGLQDHFEQFLRLDRTMFILDTPQATRGRCKYLIVQMLDSSAGIWIELAK</sequence>
<name>A0A845GWZ8_9BURK</name>
<comment type="pathway">
    <text evidence="2">Glycan biosynthesis; alginate biosynthesis.</text>
</comment>
<protein>
    <recommendedName>
        <fullName evidence="7">AlgX/AlgJ SGNH hydrolase-like domain-containing protein</fullName>
    </recommendedName>
</protein>
<evidence type="ECO:0000313" key="9">
    <source>
        <dbReference type="Proteomes" id="UP000447355"/>
    </source>
</evidence>
<dbReference type="RefSeq" id="WP_217432040.1">
    <property type="nucleotide sequence ID" value="NZ_WWCX01000090.1"/>
</dbReference>
<comment type="caution">
    <text evidence="8">The sequence shown here is derived from an EMBL/GenBank/DDBJ whole genome shotgun (WGS) entry which is preliminary data.</text>
</comment>
<accession>A0A845GWZ8</accession>
<gene>
    <name evidence="8" type="ORF">GTP90_28785</name>
</gene>
<keyword evidence="6" id="KW-0016">Alginate biosynthesis</keyword>
<dbReference type="Proteomes" id="UP000447355">
    <property type="component" value="Unassembled WGS sequence"/>
</dbReference>
<organism evidence="8 9">
    <name type="scientific">Duganella vulcania</name>
    <dbReference type="NCBI Taxonomy" id="2692166"/>
    <lineage>
        <taxon>Bacteria</taxon>
        <taxon>Pseudomonadati</taxon>
        <taxon>Pseudomonadota</taxon>
        <taxon>Betaproteobacteria</taxon>
        <taxon>Burkholderiales</taxon>
        <taxon>Oxalobacteraceae</taxon>
        <taxon>Telluria group</taxon>
        <taxon>Duganella</taxon>
    </lineage>
</organism>
<evidence type="ECO:0000256" key="3">
    <source>
        <dbReference type="ARBA" id="ARBA00022679"/>
    </source>
</evidence>
<keyword evidence="4" id="KW-0732">Signal</keyword>
<evidence type="ECO:0000256" key="4">
    <source>
        <dbReference type="ARBA" id="ARBA00022729"/>
    </source>
</evidence>